<gene>
    <name evidence="5" type="ORF">ABW02_08195</name>
</gene>
<dbReference type="OrthoDB" id="149040at2"/>
<dbReference type="PANTHER" id="PTHR43280:SF28">
    <property type="entry name" value="HTH-TYPE TRANSCRIPTIONAL ACTIVATOR RHAS"/>
    <property type="match status" value="1"/>
</dbReference>
<dbReference type="GO" id="GO:0003700">
    <property type="term" value="F:DNA-binding transcription factor activity"/>
    <property type="evidence" value="ECO:0007669"/>
    <property type="project" value="InterPro"/>
</dbReference>
<dbReference type="PROSITE" id="PS01124">
    <property type="entry name" value="HTH_ARAC_FAMILY_2"/>
    <property type="match status" value="1"/>
</dbReference>
<dbReference type="PANTHER" id="PTHR43280">
    <property type="entry name" value="ARAC-FAMILY TRANSCRIPTIONAL REGULATOR"/>
    <property type="match status" value="1"/>
</dbReference>
<protein>
    <recommendedName>
        <fullName evidence="4">HTH araC/xylS-type domain-containing protein</fullName>
    </recommendedName>
</protein>
<dbReference type="EMBL" id="LDPH01000006">
    <property type="protein sequence ID" value="KLV26948.1"/>
    <property type="molecule type" value="Genomic_DNA"/>
</dbReference>
<evidence type="ECO:0000313" key="6">
    <source>
        <dbReference type="Proteomes" id="UP000036045"/>
    </source>
</evidence>
<dbReference type="PROSITE" id="PS00041">
    <property type="entry name" value="HTH_ARAC_FAMILY_1"/>
    <property type="match status" value="1"/>
</dbReference>
<evidence type="ECO:0000256" key="3">
    <source>
        <dbReference type="ARBA" id="ARBA00023163"/>
    </source>
</evidence>
<dbReference type="SMART" id="SM00342">
    <property type="entry name" value="HTH_ARAC"/>
    <property type="match status" value="1"/>
</dbReference>
<dbReference type="PRINTS" id="PR00032">
    <property type="entry name" value="HTHARAC"/>
</dbReference>
<accession>A0A0J1IM26</accession>
<evidence type="ECO:0000259" key="4">
    <source>
        <dbReference type="PROSITE" id="PS01124"/>
    </source>
</evidence>
<keyword evidence="2" id="KW-0238">DNA-binding</keyword>
<evidence type="ECO:0000256" key="1">
    <source>
        <dbReference type="ARBA" id="ARBA00023015"/>
    </source>
</evidence>
<dbReference type="PATRIC" id="fig|1397.4.peg.4809"/>
<dbReference type="InterPro" id="IPR014710">
    <property type="entry name" value="RmlC-like_jellyroll"/>
</dbReference>
<dbReference type="InterPro" id="IPR018062">
    <property type="entry name" value="HTH_AraC-typ_CS"/>
</dbReference>
<comment type="caution">
    <text evidence="5">The sequence shown here is derived from an EMBL/GenBank/DDBJ whole genome shotgun (WGS) entry which is preliminary data.</text>
</comment>
<evidence type="ECO:0000256" key="2">
    <source>
        <dbReference type="ARBA" id="ARBA00023125"/>
    </source>
</evidence>
<dbReference type="AlphaFoldDB" id="A0A0J1IM26"/>
<dbReference type="Proteomes" id="UP000036045">
    <property type="component" value="Unassembled WGS sequence"/>
</dbReference>
<organism evidence="5 6">
    <name type="scientific">Niallia circulans</name>
    <name type="common">Bacillus circulans</name>
    <dbReference type="NCBI Taxonomy" id="1397"/>
    <lineage>
        <taxon>Bacteria</taxon>
        <taxon>Bacillati</taxon>
        <taxon>Bacillota</taxon>
        <taxon>Bacilli</taxon>
        <taxon>Bacillales</taxon>
        <taxon>Bacillaceae</taxon>
        <taxon>Niallia</taxon>
    </lineage>
</organism>
<dbReference type="SUPFAM" id="SSF46689">
    <property type="entry name" value="Homeodomain-like"/>
    <property type="match status" value="2"/>
</dbReference>
<keyword evidence="3" id="KW-0804">Transcription</keyword>
<dbReference type="Gene3D" id="2.60.120.10">
    <property type="entry name" value="Jelly Rolls"/>
    <property type="match status" value="1"/>
</dbReference>
<dbReference type="Gene3D" id="1.10.10.60">
    <property type="entry name" value="Homeodomain-like"/>
    <property type="match status" value="2"/>
</dbReference>
<evidence type="ECO:0000313" key="5">
    <source>
        <dbReference type="EMBL" id="KLV26948.1"/>
    </source>
</evidence>
<sequence length="296" mass="35062">MQSNLNLNHYLPFINFDNCSFKVHYWGDSPRHFNNQLHQHSFWEAVLILEGEGQYYEKGQSYPIKSDTLFLSRPKILHQIKSEVGLKLFFIGFEPDLNNISLEWRNFLNSIFSNNNIIKALSSDHEIIKTWIKIQQFPEDNSKHILLKEKLKIFGQYLLFFILNEFSTLENLNIAESTTNKHAKNTEFITIKQFVQDNLHLNLQLEEVAEFFYMSGRNLSRLFTNYEKMTFTDYKTKIRMEKAIDLIHTTDKSIGEISQLVGFSTVQYFSNVFTKYMNISPQQYKKRYLSSNKLTK</sequence>
<keyword evidence="1" id="KW-0805">Transcription regulation</keyword>
<keyword evidence="6" id="KW-1185">Reference proteome</keyword>
<dbReference type="GO" id="GO:0043565">
    <property type="term" value="F:sequence-specific DNA binding"/>
    <property type="evidence" value="ECO:0007669"/>
    <property type="project" value="InterPro"/>
</dbReference>
<dbReference type="Pfam" id="PF02311">
    <property type="entry name" value="AraC_binding"/>
    <property type="match status" value="1"/>
</dbReference>
<dbReference type="InterPro" id="IPR018060">
    <property type="entry name" value="HTH_AraC"/>
</dbReference>
<dbReference type="InterPro" id="IPR037923">
    <property type="entry name" value="HTH-like"/>
</dbReference>
<dbReference type="InterPro" id="IPR020449">
    <property type="entry name" value="Tscrpt_reg_AraC-type_HTH"/>
</dbReference>
<dbReference type="Pfam" id="PF12833">
    <property type="entry name" value="HTH_18"/>
    <property type="match status" value="1"/>
</dbReference>
<dbReference type="InterPro" id="IPR009057">
    <property type="entry name" value="Homeodomain-like_sf"/>
</dbReference>
<proteinExistence type="predicted"/>
<dbReference type="SUPFAM" id="SSF51215">
    <property type="entry name" value="Regulatory protein AraC"/>
    <property type="match status" value="1"/>
</dbReference>
<feature type="domain" description="HTH araC/xylS-type" evidence="4">
    <location>
        <begin position="189"/>
        <end position="287"/>
    </location>
</feature>
<reference evidence="5 6" key="1">
    <citation type="submission" date="2015-05" db="EMBL/GenBank/DDBJ databases">
        <title>Whole genome sequence and identification of bacterial endophytes from Costus igneus.</title>
        <authorList>
            <person name="Lee Y.P."/>
            <person name="Gan H.M."/>
            <person name="Eng W."/>
            <person name="Wheatley M.S."/>
            <person name="Caraballo A."/>
            <person name="Polter S."/>
            <person name="Savka M.A."/>
            <person name="Hudson A.O."/>
        </authorList>
    </citation>
    <scope>NUCLEOTIDE SEQUENCE [LARGE SCALE GENOMIC DNA]</scope>
    <source>
        <strain evidence="5 6">RIT379</strain>
    </source>
</reference>
<dbReference type="InterPro" id="IPR003313">
    <property type="entry name" value="AraC-bd"/>
</dbReference>
<dbReference type="RefSeq" id="WP_047941480.1">
    <property type="nucleotide sequence ID" value="NZ_LDPH01000006.1"/>
</dbReference>
<name>A0A0J1IM26_NIACI</name>